<keyword evidence="5 8" id="KW-0833">Ubl conjugation pathway</keyword>
<keyword evidence="3 8" id="KW-0479">Metal-binding</keyword>
<dbReference type="GO" id="GO:0005737">
    <property type="term" value="C:cytoplasm"/>
    <property type="evidence" value="ECO:0007669"/>
    <property type="project" value="TreeGrafter"/>
</dbReference>
<feature type="binding site" evidence="10">
    <location>
        <position position="44"/>
    </location>
    <ligand>
        <name>ATP</name>
        <dbReference type="ChEBI" id="CHEBI:30616"/>
    </ligand>
</feature>
<dbReference type="SUPFAM" id="SSF69572">
    <property type="entry name" value="Activating enzymes of the ubiquitin-like proteins"/>
    <property type="match status" value="1"/>
</dbReference>
<evidence type="ECO:0000256" key="12">
    <source>
        <dbReference type="PROSITE-ProRule" id="PRU10132"/>
    </source>
</evidence>
<feature type="domain" description="THIF-type NAD/FAD binding fold" evidence="14">
    <location>
        <begin position="13"/>
        <end position="435"/>
    </location>
</feature>
<evidence type="ECO:0000256" key="3">
    <source>
        <dbReference type="ARBA" id="ARBA00022723"/>
    </source>
</evidence>
<dbReference type="Gene3D" id="3.50.50.80">
    <property type="entry name" value="Ubiquitin-activating enzyme E1, inactive adenylation domain, subdomain 1"/>
    <property type="match status" value="1"/>
</dbReference>
<dbReference type="Pfam" id="PF00899">
    <property type="entry name" value="ThiF"/>
    <property type="match status" value="1"/>
</dbReference>
<dbReference type="AlphaFoldDB" id="A0A0N4Z6R0"/>
<evidence type="ECO:0000256" key="1">
    <source>
        <dbReference type="ARBA" id="ARBA00004718"/>
    </source>
</evidence>
<dbReference type="GO" id="GO:0019948">
    <property type="term" value="F:SUMO activating enzyme activity"/>
    <property type="evidence" value="ECO:0007669"/>
    <property type="project" value="UniProtKB-UniRule"/>
</dbReference>
<feature type="binding site" evidence="10">
    <location>
        <begin position="52"/>
        <end position="55"/>
    </location>
    <ligand>
        <name>ATP</name>
        <dbReference type="ChEBI" id="CHEBI:30616"/>
    </ligand>
</feature>
<feature type="region of interest" description="Disordered" evidence="13">
    <location>
        <begin position="203"/>
        <end position="228"/>
    </location>
</feature>
<evidence type="ECO:0000313" key="17">
    <source>
        <dbReference type="WBParaSite" id="PTRK_0000286500.1"/>
    </source>
</evidence>
<dbReference type="InterPro" id="IPR035985">
    <property type="entry name" value="Ubiquitin-activating_enz"/>
</dbReference>
<dbReference type="Gene3D" id="3.10.290.20">
    <property type="entry name" value="Ubiquitin-like 2 activating enzyme e1b. Chain: B, domain 3"/>
    <property type="match status" value="1"/>
</dbReference>
<feature type="binding site" evidence="11">
    <location>
        <position position="157"/>
    </location>
    <ligand>
        <name>Zn(2+)</name>
        <dbReference type="ChEBI" id="CHEBI:29105"/>
    </ligand>
</feature>
<dbReference type="GO" id="GO:0005524">
    <property type="term" value="F:ATP binding"/>
    <property type="evidence" value="ECO:0007669"/>
    <property type="project" value="UniProtKB-UniRule"/>
</dbReference>
<sequence>MSWYDDEFKEDLKKLVLVVGAGGIGCELLKSLALAGFSNIDVFDLDTIDVSNLNRQFLFRKEHVGHPKAEVATKAILKKFPSININYFFDNIMCGNYGFDFFKKYSLIFNALDNAAARNFVNRMCLATKVPLIDAGTAGYLGNCRPIIPYKTECLECLKRDAGKERNYPGCTIRNTPSEPIHCIVWAKYLFNQLFSEYDEHEDISPDQKGAAKNGKMKEENNVREEENNEVRETIRMFAERIKFEPSQIFNKVFYDGPNELLKHSHLWDKRPAPKPINWTDFFANLQQVQYSNGFDQTSLNKHINWTMEENLRVFSDCITKLREIALEKENNGEVLYWDKDDEYSMNFVSVCANIRASIFGISLTKPFEVKSMAGRIITAIASTNAIIAACAMTEGINILRELNDLRTSYLHDAPNYKGELIISCQPFNKEPNCNACGDIKMVHYKVNLNEMTVTELKNALKEDLSLMTPSVCCNQTGKLIICDEDSIPEAVMIQSLKNVGITTGSFLTVDDFDQAFSLIICLHHSDVLSGTEYEAILADVEDISNKNQHRKRLASVSGIEEVEDSAKRLKVD</sequence>
<evidence type="ECO:0000313" key="16">
    <source>
        <dbReference type="Proteomes" id="UP000038045"/>
    </source>
</evidence>
<accession>A0A0N4Z6R0</accession>
<feature type="binding site" evidence="11">
    <location>
        <position position="434"/>
    </location>
    <ligand>
        <name>Zn(2+)</name>
        <dbReference type="ChEBI" id="CHEBI:29105"/>
    </ligand>
</feature>
<dbReference type="InterPro" id="IPR030661">
    <property type="entry name" value="Uba2"/>
</dbReference>
<feature type="binding site" evidence="10">
    <location>
        <begin position="20"/>
        <end position="25"/>
    </location>
    <ligand>
        <name>ATP</name>
        <dbReference type="ChEBI" id="CHEBI:30616"/>
    </ligand>
</feature>
<dbReference type="InterPro" id="IPR000594">
    <property type="entry name" value="ThiF_NAD_FAD-bd"/>
</dbReference>
<organism evidence="16 17">
    <name type="scientific">Parastrongyloides trichosuri</name>
    <name type="common">Possum-specific nematode worm</name>
    <dbReference type="NCBI Taxonomy" id="131310"/>
    <lineage>
        <taxon>Eukaryota</taxon>
        <taxon>Metazoa</taxon>
        <taxon>Ecdysozoa</taxon>
        <taxon>Nematoda</taxon>
        <taxon>Chromadorea</taxon>
        <taxon>Rhabditida</taxon>
        <taxon>Tylenchina</taxon>
        <taxon>Panagrolaimomorpha</taxon>
        <taxon>Strongyloidoidea</taxon>
        <taxon>Strongyloididae</taxon>
        <taxon>Parastrongyloides</taxon>
    </lineage>
</organism>
<dbReference type="PIRSF" id="PIRSF039133">
    <property type="entry name" value="SUMO_E1B"/>
    <property type="match status" value="1"/>
</dbReference>
<comment type="similarity">
    <text evidence="2 8">Belongs to the ubiquitin-activating E1 family.</text>
</comment>
<evidence type="ECO:0000256" key="8">
    <source>
        <dbReference type="PIRNR" id="PIRNR039133"/>
    </source>
</evidence>
<dbReference type="InterPro" id="IPR028077">
    <property type="entry name" value="UAE_UbL_dom"/>
</dbReference>
<keyword evidence="7 8" id="KW-0067">ATP-binding</keyword>
<evidence type="ECO:0000256" key="5">
    <source>
        <dbReference type="ARBA" id="ARBA00022786"/>
    </source>
</evidence>
<dbReference type="Proteomes" id="UP000038045">
    <property type="component" value="Unplaced"/>
</dbReference>
<dbReference type="PANTHER" id="PTHR10953">
    <property type="entry name" value="UBIQUITIN-ACTIVATING ENZYME E1"/>
    <property type="match status" value="1"/>
</dbReference>
<proteinExistence type="inferred from homology"/>
<feature type="binding site" evidence="11">
    <location>
        <position position="154"/>
    </location>
    <ligand>
        <name>Zn(2+)</name>
        <dbReference type="ChEBI" id="CHEBI:29105"/>
    </ligand>
</feature>
<feature type="domain" description="Ubiquitin/SUMO-activating enzyme ubiquitin-like" evidence="15">
    <location>
        <begin position="446"/>
        <end position="528"/>
    </location>
</feature>
<evidence type="ECO:0000256" key="4">
    <source>
        <dbReference type="ARBA" id="ARBA00022741"/>
    </source>
</evidence>
<evidence type="ECO:0000259" key="15">
    <source>
        <dbReference type="Pfam" id="PF14732"/>
    </source>
</evidence>
<reference evidence="17" key="1">
    <citation type="submission" date="2017-02" db="UniProtKB">
        <authorList>
            <consortium name="WormBaseParasite"/>
        </authorList>
    </citation>
    <scope>IDENTIFICATION</scope>
</reference>
<keyword evidence="6 8" id="KW-0862">Zinc</keyword>
<keyword evidence="16" id="KW-1185">Reference proteome</keyword>
<dbReference type="STRING" id="131310.A0A0N4Z6R0"/>
<evidence type="ECO:0000256" key="7">
    <source>
        <dbReference type="ARBA" id="ARBA00022840"/>
    </source>
</evidence>
<dbReference type="FunFam" id="3.50.50.80:FF:000002">
    <property type="entry name" value="SUMO-activating enzyme subunit 2"/>
    <property type="match status" value="1"/>
</dbReference>
<dbReference type="WBParaSite" id="PTRK_0000286500.1">
    <property type="protein sequence ID" value="PTRK_0000286500.1"/>
    <property type="gene ID" value="PTRK_0000286500"/>
</dbReference>
<dbReference type="Gene3D" id="1.10.10.520">
    <property type="entry name" value="Ubiquitin activating enzymes (Uba3). Chain: B, domain 2"/>
    <property type="match status" value="1"/>
</dbReference>
<dbReference type="InterPro" id="IPR033127">
    <property type="entry name" value="UBQ-activ_enz_E1_Cys_AS"/>
</dbReference>
<comment type="pathway">
    <text evidence="1 8">Protein modification; protein sumoylation.</text>
</comment>
<name>A0A0N4Z6R0_PARTI</name>
<feature type="binding site" evidence="10">
    <location>
        <position position="68"/>
    </location>
    <ligand>
        <name>ATP</name>
        <dbReference type="ChEBI" id="CHEBI:30616"/>
    </ligand>
</feature>
<evidence type="ECO:0000256" key="13">
    <source>
        <dbReference type="SAM" id="MobiDB-lite"/>
    </source>
</evidence>
<dbReference type="GO" id="GO:0031510">
    <property type="term" value="C:SUMO activating enzyme complex"/>
    <property type="evidence" value="ECO:0007669"/>
    <property type="project" value="UniProtKB-UniRule"/>
</dbReference>
<feature type="binding site" evidence="11">
    <location>
        <position position="437"/>
    </location>
    <ligand>
        <name>Zn(2+)</name>
        <dbReference type="ChEBI" id="CHEBI:29105"/>
    </ligand>
</feature>
<dbReference type="InterPro" id="IPR045886">
    <property type="entry name" value="ThiF/MoeB/HesA"/>
</dbReference>
<evidence type="ECO:0000256" key="10">
    <source>
        <dbReference type="PIRSR" id="PIRSR039133-2"/>
    </source>
</evidence>
<dbReference type="PANTHER" id="PTHR10953:SF5">
    <property type="entry name" value="SUMO-ACTIVATING ENZYME SUBUNIT 2"/>
    <property type="match status" value="1"/>
</dbReference>
<dbReference type="PROSITE" id="PS00865">
    <property type="entry name" value="UBIQUITIN_ACTIVAT_2"/>
    <property type="match status" value="1"/>
</dbReference>
<feature type="active site" description="Glycyl thioester intermediate" evidence="9 12">
    <location>
        <position position="171"/>
    </location>
</feature>
<evidence type="ECO:0000256" key="9">
    <source>
        <dbReference type="PIRSR" id="PIRSR039133-1"/>
    </source>
</evidence>
<protein>
    <recommendedName>
        <fullName evidence="8">SUMO-activating enzyme subunit</fullName>
    </recommendedName>
</protein>
<evidence type="ECO:0000256" key="6">
    <source>
        <dbReference type="ARBA" id="ARBA00022833"/>
    </source>
</evidence>
<dbReference type="GO" id="GO:0046872">
    <property type="term" value="F:metal ion binding"/>
    <property type="evidence" value="ECO:0007669"/>
    <property type="project" value="UniProtKB-KW"/>
</dbReference>
<dbReference type="InterPro" id="IPR023318">
    <property type="entry name" value="Ub_act_enz_dom_a_sf"/>
</dbReference>
<dbReference type="GO" id="GO:0016925">
    <property type="term" value="P:protein sumoylation"/>
    <property type="evidence" value="ECO:0007669"/>
    <property type="project" value="UniProtKB-UniRule"/>
</dbReference>
<keyword evidence="4 8" id="KW-0547">Nucleotide-binding</keyword>
<dbReference type="InterPro" id="IPR042449">
    <property type="entry name" value="Ub-E1_IAD_1"/>
</dbReference>
<feature type="compositionally biased region" description="Basic and acidic residues" evidence="13">
    <location>
        <begin position="216"/>
        <end position="228"/>
    </location>
</feature>
<evidence type="ECO:0000256" key="2">
    <source>
        <dbReference type="ARBA" id="ARBA00005673"/>
    </source>
</evidence>
<evidence type="ECO:0000259" key="14">
    <source>
        <dbReference type="Pfam" id="PF00899"/>
    </source>
</evidence>
<dbReference type="UniPathway" id="UPA00886"/>
<dbReference type="Pfam" id="PF14732">
    <property type="entry name" value="UAE_UbL"/>
    <property type="match status" value="1"/>
</dbReference>
<comment type="subunit">
    <text evidence="8">Heterodimer.</text>
</comment>
<feature type="binding site" evidence="10">
    <location>
        <begin position="113"/>
        <end position="118"/>
    </location>
    <ligand>
        <name>ATP</name>
        <dbReference type="ChEBI" id="CHEBI:30616"/>
    </ligand>
</feature>
<evidence type="ECO:0000256" key="11">
    <source>
        <dbReference type="PIRSR" id="PIRSR039133-3"/>
    </source>
</evidence>